<dbReference type="InterPro" id="IPR011249">
    <property type="entry name" value="Metalloenz_LuxS/M16"/>
</dbReference>
<dbReference type="EMBL" id="JADEXG010000094">
    <property type="protein sequence ID" value="MBE9080239.1"/>
    <property type="molecule type" value="Genomic_DNA"/>
</dbReference>
<keyword evidence="1" id="KW-0732">Signal</keyword>
<dbReference type="InterPro" id="IPR007863">
    <property type="entry name" value="Peptidase_M16_C"/>
</dbReference>
<dbReference type="AlphaFoldDB" id="A0A8J7DSG4"/>
<dbReference type="InterPro" id="IPR050361">
    <property type="entry name" value="MPP/UQCRC_Complex"/>
</dbReference>
<proteinExistence type="predicted"/>
<dbReference type="Pfam" id="PF00675">
    <property type="entry name" value="Peptidase_M16"/>
    <property type="match status" value="1"/>
</dbReference>
<feature type="domain" description="Peptidase M16 C-terminal" evidence="3">
    <location>
        <begin position="219"/>
        <end position="396"/>
    </location>
</feature>
<accession>A0A8J7DSG4</accession>
<protein>
    <submittedName>
        <fullName evidence="4">Insulinase family protein</fullName>
    </submittedName>
</protein>
<organism evidence="4 5">
    <name type="scientific">Vasconcelosia minhoensis LEGE 07310</name>
    <dbReference type="NCBI Taxonomy" id="915328"/>
    <lineage>
        <taxon>Bacteria</taxon>
        <taxon>Bacillati</taxon>
        <taxon>Cyanobacteriota</taxon>
        <taxon>Cyanophyceae</taxon>
        <taxon>Nodosilineales</taxon>
        <taxon>Cymatolegaceae</taxon>
        <taxon>Vasconcelosia</taxon>
        <taxon>Vasconcelosia minhoensis</taxon>
    </lineage>
</organism>
<gene>
    <name evidence="4" type="ORF">IQ241_23615</name>
</gene>
<evidence type="ECO:0000259" key="2">
    <source>
        <dbReference type="Pfam" id="PF00675"/>
    </source>
</evidence>
<dbReference type="Pfam" id="PF05193">
    <property type="entry name" value="Peptidase_M16_C"/>
    <property type="match status" value="1"/>
</dbReference>
<dbReference type="Proteomes" id="UP000636505">
    <property type="component" value="Unassembled WGS sequence"/>
</dbReference>
<dbReference type="RefSeq" id="WP_193911986.1">
    <property type="nucleotide sequence ID" value="NZ_JADEXG010000094.1"/>
</dbReference>
<evidence type="ECO:0000313" key="4">
    <source>
        <dbReference type="EMBL" id="MBE9080239.1"/>
    </source>
</evidence>
<keyword evidence="5" id="KW-1185">Reference proteome</keyword>
<dbReference type="PANTHER" id="PTHR11851:SF225">
    <property type="entry name" value="NON-PEPTIDASE HOMOLOG YMXG"/>
    <property type="match status" value="1"/>
</dbReference>
<feature type="signal peptide" evidence="1">
    <location>
        <begin position="1"/>
        <end position="34"/>
    </location>
</feature>
<reference evidence="4" key="1">
    <citation type="submission" date="2020-10" db="EMBL/GenBank/DDBJ databases">
        <authorList>
            <person name="Castelo-Branco R."/>
            <person name="Eusebio N."/>
            <person name="Adriana R."/>
            <person name="Vieira A."/>
            <person name="Brugerolle De Fraissinette N."/>
            <person name="Rezende De Castro R."/>
            <person name="Schneider M.P."/>
            <person name="Vasconcelos V."/>
            <person name="Leao P.N."/>
        </authorList>
    </citation>
    <scope>NUCLEOTIDE SEQUENCE</scope>
    <source>
        <strain evidence="4">LEGE 07310</strain>
    </source>
</reference>
<dbReference type="SUPFAM" id="SSF63411">
    <property type="entry name" value="LuxS/MPP-like metallohydrolase"/>
    <property type="match status" value="2"/>
</dbReference>
<evidence type="ECO:0000256" key="1">
    <source>
        <dbReference type="SAM" id="SignalP"/>
    </source>
</evidence>
<evidence type="ECO:0000313" key="5">
    <source>
        <dbReference type="Proteomes" id="UP000636505"/>
    </source>
</evidence>
<dbReference type="PANTHER" id="PTHR11851">
    <property type="entry name" value="METALLOPROTEASE"/>
    <property type="match status" value="1"/>
</dbReference>
<name>A0A8J7DSG4_9CYAN</name>
<evidence type="ECO:0000259" key="3">
    <source>
        <dbReference type="Pfam" id="PF05193"/>
    </source>
</evidence>
<feature type="domain" description="Peptidase M16 N-terminal" evidence="2">
    <location>
        <begin position="104"/>
        <end position="197"/>
    </location>
</feature>
<feature type="chain" id="PRO_5035195269" evidence="1">
    <location>
        <begin position="35"/>
        <end position="492"/>
    </location>
</feature>
<sequence>MRLRDRNRLFSLLVLAMASLSAMLLLSWPTAAQAVTAQHYTELEFPPLDEIQIPDYERYELDNGLIVYLMEDHELPLISGSATFRTGDYLVSEAQVGLSGITGEAMRLGGTEAYPPDQLSQLLEQRAASVETGFDTTSGNASFNTLSEDLDDVFALFADVVRRPAFAPDQVELVKSQFRGGIARRNDNPDDVTTREFKQLIYGKASPYARTVEYASLDNISRDDVVDFYQSTIRPEGTILGIVGDFDPAQMKALIAEAFGDWQGQGQPTMPKPPDASQKQTGVFAVEQPQLTQSYIHIGHIGGELRNPYHAPMVVLNEVLNGFGGRLFNEIRSRQGLAYSVYAFWSPRYDYPGMFIGGGQTRSEATVPFIQAMLKQIEQIRQEPISEAELQYAKDAVINGFVFNFDTPDDTLSRLIRYEYYGYPSDFVFQFQADVESATIEQVLKAAQTNLKPEQLVTIVVGNLAAIQPALDTLGEGIVVTPVDIAIPPPSS</sequence>
<comment type="caution">
    <text evidence="4">The sequence shown here is derived from an EMBL/GenBank/DDBJ whole genome shotgun (WGS) entry which is preliminary data.</text>
</comment>
<dbReference type="InterPro" id="IPR011765">
    <property type="entry name" value="Pept_M16_N"/>
</dbReference>
<dbReference type="GO" id="GO:0046872">
    <property type="term" value="F:metal ion binding"/>
    <property type="evidence" value="ECO:0007669"/>
    <property type="project" value="InterPro"/>
</dbReference>
<dbReference type="Gene3D" id="3.30.830.10">
    <property type="entry name" value="Metalloenzyme, LuxS/M16 peptidase-like"/>
    <property type="match status" value="2"/>
</dbReference>